<feature type="domain" description="Beta-galactosidase galactose-binding" evidence="4">
    <location>
        <begin position="129"/>
        <end position="194"/>
    </location>
</feature>
<evidence type="ECO:0000259" key="4">
    <source>
        <dbReference type="Pfam" id="PF21467"/>
    </source>
</evidence>
<sequence length="199" mass="22408">MLFVYLEQIENEYGTLEKFGGAAAKNYVTWAAQMAVGLSTGVPWVMCKQDDAPDPVDLAFAVARFIQKGGSFVNYYMVRICMFYWSCACIQIENIGNRFWTWNAGVLGPVTLEGLNEGKRDLSAQKWIYQAFFNAPAGNEPLALDMSSMGKGQIWINGQSIGRYWPAYKANGSCDWCDYRGTYNEKKCQSNCGEPSQKW</sequence>
<dbReference type="Gene3D" id="3.20.20.80">
    <property type="entry name" value="Glycosidases"/>
    <property type="match status" value="1"/>
</dbReference>
<evidence type="ECO:0000313" key="6">
    <source>
        <dbReference type="Proteomes" id="UP000287651"/>
    </source>
</evidence>
<dbReference type="SUPFAM" id="SSF51445">
    <property type="entry name" value="(Trans)glycosidases"/>
    <property type="match status" value="1"/>
</dbReference>
<evidence type="ECO:0000256" key="3">
    <source>
        <dbReference type="ARBA" id="ARBA00023295"/>
    </source>
</evidence>
<organism evidence="5 6">
    <name type="scientific">Ensete ventricosum</name>
    <name type="common">Abyssinian banana</name>
    <name type="synonym">Musa ensete</name>
    <dbReference type="NCBI Taxonomy" id="4639"/>
    <lineage>
        <taxon>Eukaryota</taxon>
        <taxon>Viridiplantae</taxon>
        <taxon>Streptophyta</taxon>
        <taxon>Embryophyta</taxon>
        <taxon>Tracheophyta</taxon>
        <taxon>Spermatophyta</taxon>
        <taxon>Magnoliopsida</taxon>
        <taxon>Liliopsida</taxon>
        <taxon>Zingiberales</taxon>
        <taxon>Musaceae</taxon>
        <taxon>Ensete</taxon>
    </lineage>
</organism>
<dbReference type="AlphaFoldDB" id="A0A426XU64"/>
<dbReference type="SUPFAM" id="SSF49785">
    <property type="entry name" value="Galactose-binding domain-like"/>
    <property type="match status" value="1"/>
</dbReference>
<dbReference type="EMBL" id="AMZH03017408">
    <property type="protein sequence ID" value="RRT43034.1"/>
    <property type="molecule type" value="Genomic_DNA"/>
</dbReference>
<evidence type="ECO:0000313" key="5">
    <source>
        <dbReference type="EMBL" id="RRT43034.1"/>
    </source>
</evidence>
<evidence type="ECO:0000256" key="2">
    <source>
        <dbReference type="ARBA" id="ARBA00022801"/>
    </source>
</evidence>
<gene>
    <name evidence="5" type="ORF">B296_00019268</name>
</gene>
<dbReference type="GO" id="GO:0004553">
    <property type="term" value="F:hydrolase activity, hydrolyzing O-glycosyl compounds"/>
    <property type="evidence" value="ECO:0007669"/>
    <property type="project" value="InterPro"/>
</dbReference>
<dbReference type="InterPro" id="IPR008979">
    <property type="entry name" value="Galactose-bd-like_sf"/>
</dbReference>
<dbReference type="InterPro" id="IPR001944">
    <property type="entry name" value="Glycoside_Hdrlase_35"/>
</dbReference>
<dbReference type="InterPro" id="IPR048913">
    <property type="entry name" value="BetaGal_gal-bd"/>
</dbReference>
<dbReference type="PANTHER" id="PTHR23421">
    <property type="entry name" value="BETA-GALACTOSIDASE RELATED"/>
    <property type="match status" value="1"/>
</dbReference>
<comment type="caution">
    <text evidence="5">The sequence shown here is derived from an EMBL/GenBank/DDBJ whole genome shotgun (WGS) entry which is preliminary data.</text>
</comment>
<proteinExistence type="inferred from homology"/>
<dbReference type="InterPro" id="IPR017853">
    <property type="entry name" value="GH"/>
</dbReference>
<evidence type="ECO:0000256" key="1">
    <source>
        <dbReference type="ARBA" id="ARBA00009809"/>
    </source>
</evidence>
<keyword evidence="3" id="KW-0326">Glycosidase</keyword>
<dbReference type="Proteomes" id="UP000287651">
    <property type="component" value="Unassembled WGS sequence"/>
</dbReference>
<reference evidence="5 6" key="1">
    <citation type="journal article" date="2014" name="Agronomy (Basel)">
        <title>A Draft Genome Sequence for Ensete ventricosum, the Drought-Tolerant Tree Against Hunger.</title>
        <authorList>
            <person name="Harrison J."/>
            <person name="Moore K.A."/>
            <person name="Paszkiewicz K."/>
            <person name="Jones T."/>
            <person name="Grant M."/>
            <person name="Ambacheew D."/>
            <person name="Muzemil S."/>
            <person name="Studholme D.J."/>
        </authorList>
    </citation>
    <scope>NUCLEOTIDE SEQUENCE [LARGE SCALE GENOMIC DNA]</scope>
</reference>
<keyword evidence="2" id="KW-0378">Hydrolase</keyword>
<accession>A0A426XU64</accession>
<dbReference type="Pfam" id="PF21467">
    <property type="entry name" value="BetaGal_gal-bd"/>
    <property type="match status" value="1"/>
</dbReference>
<name>A0A426XU64_ENSVE</name>
<comment type="similarity">
    <text evidence="1">Belongs to the glycosyl hydrolase 35 family.</text>
</comment>
<dbReference type="Gene3D" id="2.60.120.260">
    <property type="entry name" value="Galactose-binding domain-like"/>
    <property type="match status" value="1"/>
</dbReference>
<protein>
    <recommendedName>
        <fullName evidence="4">Beta-galactosidase galactose-binding domain-containing protein</fullName>
    </recommendedName>
</protein>
<dbReference type="GO" id="GO:0005975">
    <property type="term" value="P:carbohydrate metabolic process"/>
    <property type="evidence" value="ECO:0007669"/>
    <property type="project" value="InterPro"/>
</dbReference>